<organism evidence="2 3">
    <name type="scientific">Thermohalobaculum xanthum</name>
    <dbReference type="NCBI Taxonomy" id="2753746"/>
    <lineage>
        <taxon>Bacteria</taxon>
        <taxon>Pseudomonadati</taxon>
        <taxon>Pseudomonadota</taxon>
        <taxon>Alphaproteobacteria</taxon>
        <taxon>Rhodobacterales</taxon>
        <taxon>Paracoccaceae</taxon>
        <taxon>Thermohalobaculum</taxon>
    </lineage>
</organism>
<dbReference type="PANTHER" id="PTHR11895:SF176">
    <property type="entry name" value="AMIDASE AMID-RELATED"/>
    <property type="match status" value="1"/>
</dbReference>
<evidence type="ECO:0000259" key="1">
    <source>
        <dbReference type="Pfam" id="PF01425"/>
    </source>
</evidence>
<dbReference type="InterPro" id="IPR023631">
    <property type="entry name" value="Amidase_dom"/>
</dbReference>
<dbReference type="InterPro" id="IPR036928">
    <property type="entry name" value="AS_sf"/>
</dbReference>
<dbReference type="InterPro" id="IPR020556">
    <property type="entry name" value="Amidase_CS"/>
</dbReference>
<dbReference type="PANTHER" id="PTHR11895">
    <property type="entry name" value="TRANSAMIDASE"/>
    <property type="match status" value="1"/>
</dbReference>
<evidence type="ECO:0000313" key="2">
    <source>
        <dbReference type="EMBL" id="MBK0399111.1"/>
    </source>
</evidence>
<protein>
    <submittedName>
        <fullName evidence="2">Amidase</fullName>
    </submittedName>
</protein>
<dbReference type="Proteomes" id="UP000655420">
    <property type="component" value="Unassembled WGS sequence"/>
</dbReference>
<sequence length="439" mass="45235">MSAAELGRGIAASRIDPVELAQAFLDAIRAHEHGDRIYARLTPERALGEATAARGRARSGSLLGPLDGVPVSWKDLFDTAGVPTEAGSRLLEGRTPTHDAEVVRRGAAAGLVCLGKTHMSELAFSGLGVNPVTATPPNIHDPALAPGGSSSGAAVSVAAGLAAIGMGSDTGGSVRIPSAWNDLVGLKTSWGLIPCDGAVPLSRGLDTVGPLCRTVEDAALSLGVLAGAPVPEIDGLEPSALALIEPDALILDNADAEIEAGYADAIGRIGRAGVRVARGSVPQLAEALGIAARLSAIVNYEGWVEWGPTIEAHPGVMFPMIEARFRTGASITAEADREARAALEPLAEAVHALIAERGFLVMPTTPILPPPIERLMADDDYYIARNLLALRNTRLGNLLGCSALTLPTGAPMVGLMLVGRPGDEVALLRAGRVLERALS</sequence>
<feature type="domain" description="Amidase" evidence="1">
    <location>
        <begin position="19"/>
        <end position="428"/>
    </location>
</feature>
<dbReference type="PROSITE" id="PS00571">
    <property type="entry name" value="AMIDASES"/>
    <property type="match status" value="1"/>
</dbReference>
<comment type="caution">
    <text evidence="2">The sequence shown here is derived from an EMBL/GenBank/DDBJ whole genome shotgun (WGS) entry which is preliminary data.</text>
</comment>
<proteinExistence type="predicted"/>
<dbReference type="Gene3D" id="3.90.1300.10">
    <property type="entry name" value="Amidase signature (AS) domain"/>
    <property type="match status" value="1"/>
</dbReference>
<dbReference type="EMBL" id="JAEHHL010000004">
    <property type="protein sequence ID" value="MBK0399111.1"/>
    <property type="molecule type" value="Genomic_DNA"/>
</dbReference>
<gene>
    <name evidence="2" type="ORF">H0I76_07915</name>
</gene>
<name>A0A8J7M6F9_9RHOB</name>
<evidence type="ECO:0000313" key="3">
    <source>
        <dbReference type="Proteomes" id="UP000655420"/>
    </source>
</evidence>
<dbReference type="InterPro" id="IPR000120">
    <property type="entry name" value="Amidase"/>
</dbReference>
<dbReference type="Pfam" id="PF01425">
    <property type="entry name" value="Amidase"/>
    <property type="match status" value="1"/>
</dbReference>
<dbReference type="AlphaFoldDB" id="A0A8J7M6F9"/>
<keyword evidence="3" id="KW-1185">Reference proteome</keyword>
<reference evidence="2" key="1">
    <citation type="submission" date="2020-12" db="EMBL/GenBank/DDBJ databases">
        <title>Bacterial taxonomy.</title>
        <authorList>
            <person name="Pan X."/>
        </authorList>
    </citation>
    <scope>NUCLEOTIDE SEQUENCE</scope>
    <source>
        <strain evidence="2">M0105</strain>
    </source>
</reference>
<dbReference type="GO" id="GO:0003824">
    <property type="term" value="F:catalytic activity"/>
    <property type="evidence" value="ECO:0007669"/>
    <property type="project" value="InterPro"/>
</dbReference>
<accession>A0A8J7M6F9</accession>
<dbReference type="SUPFAM" id="SSF75304">
    <property type="entry name" value="Amidase signature (AS) enzymes"/>
    <property type="match status" value="1"/>
</dbReference>